<evidence type="ECO:0000313" key="1">
    <source>
        <dbReference type="EMBL" id="WWC83596.1"/>
    </source>
</evidence>
<gene>
    <name evidence="1" type="ORF">PIECOFPK_01318</name>
</gene>
<organism evidence="1 2">
    <name type="scientific">Mycovorax composti</name>
    <dbReference type="NCBI Taxonomy" id="2962693"/>
    <lineage>
        <taxon>Bacteria</taxon>
        <taxon>Pseudomonadati</taxon>
        <taxon>Bacteroidota</taxon>
        <taxon>Chitinophagia</taxon>
        <taxon>Chitinophagales</taxon>
        <taxon>Chitinophagaceae</taxon>
        <taxon>Mycovorax</taxon>
    </lineage>
</organism>
<name>A0ABZ2EJZ4_9BACT</name>
<accession>A0ABZ2EJZ4</accession>
<dbReference type="EMBL" id="CP144143">
    <property type="protein sequence ID" value="WWC83596.1"/>
    <property type="molecule type" value="Genomic_DNA"/>
</dbReference>
<proteinExistence type="predicted"/>
<evidence type="ECO:0000313" key="2">
    <source>
        <dbReference type="Proteomes" id="UP001321305"/>
    </source>
</evidence>
<dbReference type="Proteomes" id="UP001321305">
    <property type="component" value="Chromosome"/>
</dbReference>
<protein>
    <submittedName>
        <fullName evidence="1">Uncharacterized protein</fullName>
    </submittedName>
</protein>
<dbReference type="RefSeq" id="WP_409966776.1">
    <property type="nucleotide sequence ID" value="NZ_CP144143.1"/>
</dbReference>
<sequence>MEALDKYINENIHEPRFGRSFTGQMHEHEPHQPLQKNQLHINLSPSKMINLVRLKKTAKLLSNPSARLNEVAYSADITQLGNNLKKAL</sequence>
<reference evidence="2" key="1">
    <citation type="submission" date="2024-01" db="EMBL/GenBank/DDBJ databases">
        <title>Mycovorax composti gen. nov. sp. nov., a member of the family Chitinophagaceae isolated from button mushroom compost.</title>
        <authorList>
            <person name="Thai M."/>
            <person name="Bell T.L."/>
            <person name="Kertesz M.A."/>
        </authorList>
    </citation>
    <scope>NUCLEOTIDE SEQUENCE [LARGE SCALE GENOMIC DNA]</scope>
    <source>
        <strain evidence="2">C216</strain>
    </source>
</reference>
<keyword evidence="2" id="KW-1185">Reference proteome</keyword>
<dbReference type="Gene3D" id="1.10.10.60">
    <property type="entry name" value="Homeodomain-like"/>
    <property type="match status" value="1"/>
</dbReference>